<feature type="transmembrane region" description="Helical" evidence="1">
    <location>
        <begin position="332"/>
        <end position="350"/>
    </location>
</feature>
<proteinExistence type="predicted"/>
<sequence>MSSQISIELISGPSKSTGSLRPIVAQATGRYDVTMKVQRSHAVIEPGMFLSTRDASPTYLPPQWSASVHPEGKIYFYRDSGLRIVTDSYLYTPEVGEQICAWAHEVEKQAADKSFVLTDSVELFLQLEDDDCNYYFVDRATQTLFWLEEYETSDLGLHPVVSPSHLKLVLETQYWSHVENFCMHFGGLPRKSIDDLILVFSHALADTLTSNLSTFPYDASTCEKFLNLLTSSRDRIHDGHTVCFVARLWGVIIYNRYETHYGQQQPRLSRDSSILVDQDKEIQWTKSIFSSLSFGTSAPYLKQLDELFLDRFVYGADWDSFMTQCIKGWQKITVQSVGLLLLHGFCFLLPVSPLLAYISASMTSLSILASALLIHRHEELATAGASPAHEYLTAVSSPRIKFQGVAFAFALPKTFFILGLVVFFSQWSILLCQNMCLTRAILCLGAVFVILIAIQFSTSRKSLFSRSEKDEASMV</sequence>
<protein>
    <recommendedName>
        <fullName evidence="4">WW domain-containing protein</fullName>
    </recommendedName>
</protein>
<keyword evidence="3" id="KW-1185">Reference proteome</keyword>
<evidence type="ECO:0008006" key="4">
    <source>
        <dbReference type="Google" id="ProtNLM"/>
    </source>
</evidence>
<dbReference type="AlphaFoldDB" id="A0A067TMB9"/>
<keyword evidence="1" id="KW-1133">Transmembrane helix</keyword>
<feature type="transmembrane region" description="Helical" evidence="1">
    <location>
        <begin position="405"/>
        <end position="425"/>
    </location>
</feature>
<keyword evidence="1" id="KW-0812">Transmembrane</keyword>
<dbReference type="HOGENOM" id="CLU_015091_3_2_1"/>
<dbReference type="Proteomes" id="UP000027222">
    <property type="component" value="Unassembled WGS sequence"/>
</dbReference>
<keyword evidence="1" id="KW-0472">Membrane</keyword>
<dbReference type="OrthoDB" id="2674421at2759"/>
<reference evidence="3" key="1">
    <citation type="journal article" date="2014" name="Proc. Natl. Acad. Sci. U.S.A.">
        <title>Extensive sampling of basidiomycete genomes demonstrates inadequacy of the white-rot/brown-rot paradigm for wood decay fungi.</title>
        <authorList>
            <person name="Riley R."/>
            <person name="Salamov A.A."/>
            <person name="Brown D.W."/>
            <person name="Nagy L.G."/>
            <person name="Floudas D."/>
            <person name="Held B.W."/>
            <person name="Levasseur A."/>
            <person name="Lombard V."/>
            <person name="Morin E."/>
            <person name="Otillar R."/>
            <person name="Lindquist E.A."/>
            <person name="Sun H."/>
            <person name="LaButti K.M."/>
            <person name="Schmutz J."/>
            <person name="Jabbour D."/>
            <person name="Luo H."/>
            <person name="Baker S.E."/>
            <person name="Pisabarro A.G."/>
            <person name="Walton J.D."/>
            <person name="Blanchette R.A."/>
            <person name="Henrissat B."/>
            <person name="Martin F."/>
            <person name="Cullen D."/>
            <person name="Hibbett D.S."/>
            <person name="Grigoriev I.V."/>
        </authorList>
    </citation>
    <scope>NUCLEOTIDE SEQUENCE [LARGE SCALE GENOMIC DNA]</scope>
    <source>
        <strain evidence="3">CBS 339.88</strain>
    </source>
</reference>
<organism evidence="2 3">
    <name type="scientific">Galerina marginata (strain CBS 339.88)</name>
    <dbReference type="NCBI Taxonomy" id="685588"/>
    <lineage>
        <taxon>Eukaryota</taxon>
        <taxon>Fungi</taxon>
        <taxon>Dikarya</taxon>
        <taxon>Basidiomycota</taxon>
        <taxon>Agaricomycotina</taxon>
        <taxon>Agaricomycetes</taxon>
        <taxon>Agaricomycetidae</taxon>
        <taxon>Agaricales</taxon>
        <taxon>Agaricineae</taxon>
        <taxon>Strophariaceae</taxon>
        <taxon>Galerina</taxon>
    </lineage>
</organism>
<evidence type="ECO:0000313" key="3">
    <source>
        <dbReference type="Proteomes" id="UP000027222"/>
    </source>
</evidence>
<dbReference type="EMBL" id="KL142372">
    <property type="protein sequence ID" value="KDR80108.1"/>
    <property type="molecule type" value="Genomic_DNA"/>
</dbReference>
<accession>A0A067TMB9</accession>
<evidence type="ECO:0000313" key="2">
    <source>
        <dbReference type="EMBL" id="KDR80108.1"/>
    </source>
</evidence>
<name>A0A067TMB9_GALM3</name>
<evidence type="ECO:0000256" key="1">
    <source>
        <dbReference type="SAM" id="Phobius"/>
    </source>
</evidence>
<gene>
    <name evidence="2" type="ORF">GALMADRAFT_242345</name>
</gene>
<feature type="transmembrane region" description="Helical" evidence="1">
    <location>
        <begin position="437"/>
        <end position="456"/>
    </location>
</feature>